<dbReference type="Proteomes" id="UP001056120">
    <property type="component" value="Linkage Group LG10"/>
</dbReference>
<reference evidence="2" key="1">
    <citation type="journal article" date="2022" name="Mol. Ecol. Resour.">
        <title>The genomes of chicory, endive, great burdock and yacon provide insights into Asteraceae palaeo-polyploidization history and plant inulin production.</title>
        <authorList>
            <person name="Fan W."/>
            <person name="Wang S."/>
            <person name="Wang H."/>
            <person name="Wang A."/>
            <person name="Jiang F."/>
            <person name="Liu H."/>
            <person name="Zhao H."/>
            <person name="Xu D."/>
            <person name="Zhang Y."/>
        </authorList>
    </citation>
    <scope>NUCLEOTIDE SEQUENCE [LARGE SCALE GENOMIC DNA]</scope>
    <source>
        <strain evidence="2">cv. Yunnan</strain>
    </source>
</reference>
<evidence type="ECO:0000313" key="2">
    <source>
        <dbReference type="Proteomes" id="UP001056120"/>
    </source>
</evidence>
<accession>A0ACB9I3I4</accession>
<sequence>MSSNEGSSSSSSSTDAVIVVAALVGGRGTPGYAAPELWMPLPVTHKCDVYSYGMLLFEIIGRRRNMDVTLGDSQEWFPIWAWGKYEKKQLNDLVIVCGIEDKDQEVVKRMVKVALCCVQYRPETRPVMSIVVKMLEGALEVPEPSNPFSHLFSGANEAGDSLARIAWNVGSSDWSTSDTVTKSTVVAGTPTMNRYEITMASV</sequence>
<proteinExistence type="predicted"/>
<dbReference type="EMBL" id="CM042027">
    <property type="protein sequence ID" value="KAI3801627.1"/>
    <property type="molecule type" value="Genomic_DNA"/>
</dbReference>
<organism evidence="1 2">
    <name type="scientific">Smallanthus sonchifolius</name>
    <dbReference type="NCBI Taxonomy" id="185202"/>
    <lineage>
        <taxon>Eukaryota</taxon>
        <taxon>Viridiplantae</taxon>
        <taxon>Streptophyta</taxon>
        <taxon>Embryophyta</taxon>
        <taxon>Tracheophyta</taxon>
        <taxon>Spermatophyta</taxon>
        <taxon>Magnoliopsida</taxon>
        <taxon>eudicotyledons</taxon>
        <taxon>Gunneridae</taxon>
        <taxon>Pentapetalae</taxon>
        <taxon>asterids</taxon>
        <taxon>campanulids</taxon>
        <taxon>Asterales</taxon>
        <taxon>Asteraceae</taxon>
        <taxon>Asteroideae</taxon>
        <taxon>Heliantheae alliance</taxon>
        <taxon>Millerieae</taxon>
        <taxon>Smallanthus</taxon>
    </lineage>
</organism>
<keyword evidence="2" id="KW-1185">Reference proteome</keyword>
<protein>
    <submittedName>
        <fullName evidence="1">Uncharacterized protein</fullName>
    </submittedName>
</protein>
<gene>
    <name evidence="1" type="ORF">L1987_29736</name>
</gene>
<reference evidence="1 2" key="2">
    <citation type="journal article" date="2022" name="Mol. Ecol. Resour.">
        <title>The genomes of chicory, endive, great burdock and yacon provide insights into Asteraceae paleo-polyploidization history and plant inulin production.</title>
        <authorList>
            <person name="Fan W."/>
            <person name="Wang S."/>
            <person name="Wang H."/>
            <person name="Wang A."/>
            <person name="Jiang F."/>
            <person name="Liu H."/>
            <person name="Zhao H."/>
            <person name="Xu D."/>
            <person name="Zhang Y."/>
        </authorList>
    </citation>
    <scope>NUCLEOTIDE SEQUENCE [LARGE SCALE GENOMIC DNA]</scope>
    <source>
        <strain evidence="2">cv. Yunnan</strain>
        <tissue evidence="1">Leaves</tissue>
    </source>
</reference>
<comment type="caution">
    <text evidence="1">The sequence shown here is derived from an EMBL/GenBank/DDBJ whole genome shotgun (WGS) entry which is preliminary data.</text>
</comment>
<evidence type="ECO:0000313" key="1">
    <source>
        <dbReference type="EMBL" id="KAI3801627.1"/>
    </source>
</evidence>
<name>A0ACB9I3I4_9ASTR</name>